<protein>
    <submittedName>
        <fullName evidence="1">Uncharacterized protein</fullName>
    </submittedName>
</protein>
<gene>
    <name evidence="1" type="ORF">Tco_0625253</name>
</gene>
<reference evidence="1" key="2">
    <citation type="submission" date="2022-01" db="EMBL/GenBank/DDBJ databases">
        <authorList>
            <person name="Yamashiro T."/>
            <person name="Shiraishi A."/>
            <person name="Satake H."/>
            <person name="Nakayama K."/>
        </authorList>
    </citation>
    <scope>NUCLEOTIDE SEQUENCE</scope>
</reference>
<organism evidence="1 2">
    <name type="scientific">Tanacetum coccineum</name>
    <dbReference type="NCBI Taxonomy" id="301880"/>
    <lineage>
        <taxon>Eukaryota</taxon>
        <taxon>Viridiplantae</taxon>
        <taxon>Streptophyta</taxon>
        <taxon>Embryophyta</taxon>
        <taxon>Tracheophyta</taxon>
        <taxon>Spermatophyta</taxon>
        <taxon>Magnoliopsida</taxon>
        <taxon>eudicotyledons</taxon>
        <taxon>Gunneridae</taxon>
        <taxon>Pentapetalae</taxon>
        <taxon>asterids</taxon>
        <taxon>campanulids</taxon>
        <taxon>Asterales</taxon>
        <taxon>Asteraceae</taxon>
        <taxon>Asteroideae</taxon>
        <taxon>Anthemideae</taxon>
        <taxon>Anthemidinae</taxon>
        <taxon>Tanacetum</taxon>
    </lineage>
</organism>
<accession>A0ABQ4WG99</accession>
<proteinExistence type="predicted"/>
<name>A0ABQ4WG99_9ASTR</name>
<sequence length="80" mass="9190">MSVIVGMSHVLRDDSRNYMPRSLSWRESFGRERSWVIDLNKSDLFPSFVEGLTAKVLGLRMADSHNSNHPEDDFTPLKPI</sequence>
<evidence type="ECO:0000313" key="2">
    <source>
        <dbReference type="Proteomes" id="UP001151760"/>
    </source>
</evidence>
<evidence type="ECO:0000313" key="1">
    <source>
        <dbReference type="EMBL" id="GJS51891.1"/>
    </source>
</evidence>
<keyword evidence="2" id="KW-1185">Reference proteome</keyword>
<comment type="caution">
    <text evidence="1">The sequence shown here is derived from an EMBL/GenBank/DDBJ whole genome shotgun (WGS) entry which is preliminary data.</text>
</comment>
<dbReference type="EMBL" id="BQNB010008616">
    <property type="protein sequence ID" value="GJS51891.1"/>
    <property type="molecule type" value="Genomic_DNA"/>
</dbReference>
<reference evidence="1" key="1">
    <citation type="journal article" date="2022" name="Int. J. Mol. Sci.">
        <title>Draft Genome of Tanacetum Coccineum: Genomic Comparison of Closely Related Tanacetum-Family Plants.</title>
        <authorList>
            <person name="Yamashiro T."/>
            <person name="Shiraishi A."/>
            <person name="Nakayama K."/>
            <person name="Satake H."/>
        </authorList>
    </citation>
    <scope>NUCLEOTIDE SEQUENCE</scope>
</reference>
<dbReference type="Proteomes" id="UP001151760">
    <property type="component" value="Unassembled WGS sequence"/>
</dbReference>